<dbReference type="Pfam" id="PF22549">
    <property type="entry name" value="ARPP-2"/>
    <property type="match status" value="1"/>
</dbReference>
<accession>A0A545UEX4</accession>
<feature type="domain" description="ARG and Rhodanese-Phosphatase-superfamily-associated" evidence="1">
    <location>
        <begin position="9"/>
        <end position="290"/>
    </location>
</feature>
<dbReference type="EMBL" id="VIKS01000005">
    <property type="protein sequence ID" value="TQV88008.1"/>
    <property type="molecule type" value="Genomic_DNA"/>
</dbReference>
<proteinExistence type="predicted"/>
<evidence type="ECO:0000313" key="2">
    <source>
        <dbReference type="EMBL" id="TQV88008.1"/>
    </source>
</evidence>
<organism evidence="2 3">
    <name type="scientific">Aliikangiella coralliicola</name>
    <dbReference type="NCBI Taxonomy" id="2592383"/>
    <lineage>
        <taxon>Bacteria</taxon>
        <taxon>Pseudomonadati</taxon>
        <taxon>Pseudomonadota</taxon>
        <taxon>Gammaproteobacteria</taxon>
        <taxon>Oceanospirillales</taxon>
        <taxon>Pleioneaceae</taxon>
        <taxon>Aliikangiella</taxon>
    </lineage>
</organism>
<protein>
    <recommendedName>
        <fullName evidence="1">ARG and Rhodanese-Phosphatase-superfamily-associated domain-containing protein</fullName>
    </recommendedName>
</protein>
<evidence type="ECO:0000259" key="1">
    <source>
        <dbReference type="Pfam" id="PF22549"/>
    </source>
</evidence>
<dbReference type="AlphaFoldDB" id="A0A545UEX4"/>
<keyword evidence="3" id="KW-1185">Reference proteome</keyword>
<dbReference type="OrthoDB" id="5487146at2"/>
<dbReference type="RefSeq" id="WP_142893249.1">
    <property type="nucleotide sequence ID" value="NZ_ML660163.1"/>
</dbReference>
<name>A0A545UEX4_9GAMM</name>
<reference evidence="2 3" key="1">
    <citation type="submission" date="2019-07" db="EMBL/GenBank/DDBJ databases">
        <title>Draft genome for Aliikangiella sp. M105.</title>
        <authorList>
            <person name="Wang G."/>
        </authorList>
    </citation>
    <scope>NUCLEOTIDE SEQUENCE [LARGE SCALE GENOMIC DNA]</scope>
    <source>
        <strain evidence="2 3">M105</strain>
    </source>
</reference>
<gene>
    <name evidence="2" type="ORF">FLL46_09350</name>
</gene>
<dbReference type="Proteomes" id="UP000315439">
    <property type="component" value="Unassembled WGS sequence"/>
</dbReference>
<evidence type="ECO:0000313" key="3">
    <source>
        <dbReference type="Proteomes" id="UP000315439"/>
    </source>
</evidence>
<dbReference type="InterPro" id="IPR054346">
    <property type="entry name" value="ARPP-2"/>
</dbReference>
<comment type="caution">
    <text evidence="2">The sequence shown here is derived from an EMBL/GenBank/DDBJ whole genome shotgun (WGS) entry which is preliminary data.</text>
</comment>
<sequence length="389" mass="44723">MANNILEQINLEQFELAPSQMWGNVRLVPVIKKKPSEDLRLGLRKYDDDATFVALDGKQGPEIPNSIYYSYIPHGMVARWSTDNRPVVPYGCELNKVRKKTNKEDCRVRIEHRMAKREEARQLRFLPLHLAMEGFLSLCFGGPNVAWEEYSESLLRKGLGVRSESSYRGRWISDLEDALRVFEIHENQVGVVIFVADAPASIFIVPHRTDYRLMHASLIEDFYGELVFYNGQYMYDVPALDLGLDRVRVDSVEDLSKLVDAARNSYESQQTELLQDMVQPKVDSKLINKLGPFSLQRFVTDLSNDKDNFIGEALVRNDGQIEYLKTYQLSKAQAKRGYLLKTLAKHDWSLEEVSETLECSKNELILRLKNAGFGYFIKPHILEAAKKNH</sequence>